<proteinExistence type="predicted"/>
<evidence type="ECO:0000313" key="2">
    <source>
        <dbReference type="Proteomes" id="UP001163046"/>
    </source>
</evidence>
<protein>
    <submittedName>
        <fullName evidence="1">26S proteasome non-ATPase regulatory subunit 1</fullName>
    </submittedName>
</protein>
<keyword evidence="2" id="KW-1185">Reference proteome</keyword>
<dbReference type="Proteomes" id="UP001163046">
    <property type="component" value="Unassembled WGS sequence"/>
</dbReference>
<dbReference type="EMBL" id="MU827336">
    <property type="protein sequence ID" value="KAJ7353957.1"/>
    <property type="molecule type" value="Genomic_DNA"/>
</dbReference>
<keyword evidence="1" id="KW-0647">Proteasome</keyword>
<accession>A0A9X0CI12</accession>
<dbReference type="OrthoDB" id="261572at2759"/>
<gene>
    <name evidence="1" type="primary">PSMD1_5</name>
    <name evidence="1" type="ORF">OS493_031100</name>
</gene>
<comment type="caution">
    <text evidence="1">The sequence shown here is derived from an EMBL/GenBank/DDBJ whole genome shotgun (WGS) entry which is preliminary data.</text>
</comment>
<name>A0A9X0CI12_9CNID</name>
<sequence length="57" mass="5940">MLVEFKSLSCNNGDLGKKKLSEACGLAMGLVMLGSKSATAIEEMVGVRGNWTGGAYD</sequence>
<dbReference type="AlphaFoldDB" id="A0A9X0CI12"/>
<dbReference type="GO" id="GO:0000502">
    <property type="term" value="C:proteasome complex"/>
    <property type="evidence" value="ECO:0007669"/>
    <property type="project" value="UniProtKB-KW"/>
</dbReference>
<reference evidence="1" key="1">
    <citation type="submission" date="2023-01" db="EMBL/GenBank/DDBJ databases">
        <title>Genome assembly of the deep-sea coral Lophelia pertusa.</title>
        <authorList>
            <person name="Herrera S."/>
            <person name="Cordes E."/>
        </authorList>
    </citation>
    <scope>NUCLEOTIDE SEQUENCE</scope>
    <source>
        <strain evidence="1">USNM1676648</strain>
        <tissue evidence="1">Polyp</tissue>
    </source>
</reference>
<organism evidence="1 2">
    <name type="scientific">Desmophyllum pertusum</name>
    <dbReference type="NCBI Taxonomy" id="174260"/>
    <lineage>
        <taxon>Eukaryota</taxon>
        <taxon>Metazoa</taxon>
        <taxon>Cnidaria</taxon>
        <taxon>Anthozoa</taxon>
        <taxon>Hexacorallia</taxon>
        <taxon>Scleractinia</taxon>
        <taxon>Caryophylliina</taxon>
        <taxon>Caryophylliidae</taxon>
        <taxon>Desmophyllum</taxon>
    </lineage>
</organism>
<evidence type="ECO:0000313" key="1">
    <source>
        <dbReference type="EMBL" id="KAJ7353957.1"/>
    </source>
</evidence>